<dbReference type="Gene3D" id="3.50.30.30">
    <property type="match status" value="1"/>
</dbReference>
<name>A0A1E7X8H1_9LACO</name>
<dbReference type="GO" id="GO:0006508">
    <property type="term" value="P:proteolysis"/>
    <property type="evidence" value="ECO:0007669"/>
    <property type="project" value="UniProtKB-KW"/>
</dbReference>
<dbReference type="SUPFAM" id="SSF52743">
    <property type="entry name" value="Subtilisin-like"/>
    <property type="match status" value="1"/>
</dbReference>
<evidence type="ECO:0000256" key="10">
    <source>
        <dbReference type="SAM" id="SignalP"/>
    </source>
</evidence>
<feature type="domain" description="C5a peptidase/Subtilisin-like protease SBT2-like Fn3-like" evidence="12">
    <location>
        <begin position="444"/>
        <end position="556"/>
    </location>
</feature>
<evidence type="ECO:0000256" key="5">
    <source>
        <dbReference type="ARBA" id="ARBA00022825"/>
    </source>
</evidence>
<keyword evidence="3 10" id="KW-0732">Signal</keyword>
<dbReference type="InterPro" id="IPR036852">
    <property type="entry name" value="Peptidase_S8/S53_dom_sf"/>
</dbReference>
<evidence type="ECO:0000256" key="3">
    <source>
        <dbReference type="ARBA" id="ARBA00022729"/>
    </source>
</evidence>
<feature type="active site" description="Charge relay system" evidence="6 7">
    <location>
        <position position="358"/>
    </location>
</feature>
<comment type="caution">
    <text evidence="13">The sequence shown here is derived from an EMBL/GenBank/DDBJ whole genome shotgun (WGS) entry which is preliminary data.</text>
</comment>
<dbReference type="PROSITE" id="PS00136">
    <property type="entry name" value="SUBTILASE_ASP"/>
    <property type="match status" value="1"/>
</dbReference>
<evidence type="ECO:0000256" key="4">
    <source>
        <dbReference type="ARBA" id="ARBA00022801"/>
    </source>
</evidence>
<evidence type="ECO:0000313" key="13">
    <source>
        <dbReference type="EMBL" id="OFA09390.1"/>
    </source>
</evidence>
<dbReference type="CDD" id="cd07475">
    <property type="entry name" value="Peptidases_S8_C5a_Peptidase"/>
    <property type="match status" value="1"/>
</dbReference>
<evidence type="ECO:0000259" key="11">
    <source>
        <dbReference type="Pfam" id="PF00082"/>
    </source>
</evidence>
<dbReference type="PRINTS" id="PR00723">
    <property type="entry name" value="SUBTILISIN"/>
</dbReference>
<comment type="similarity">
    <text evidence="1 7 8">Belongs to the peptidase S8 family.</text>
</comment>
<dbReference type="Gene3D" id="2.60.40.1710">
    <property type="entry name" value="Subtilisin-like superfamily"/>
    <property type="match status" value="1"/>
</dbReference>
<dbReference type="Gene3D" id="2.60.40.4070">
    <property type="match status" value="1"/>
</dbReference>
<dbReference type="PANTHER" id="PTHR43399:SF4">
    <property type="entry name" value="CELL WALL-ASSOCIATED PROTEASE"/>
    <property type="match status" value="1"/>
</dbReference>
<evidence type="ECO:0000256" key="1">
    <source>
        <dbReference type="ARBA" id="ARBA00011073"/>
    </source>
</evidence>
<dbReference type="InterPro" id="IPR000209">
    <property type="entry name" value="Peptidase_S8/S53_dom"/>
</dbReference>
<evidence type="ECO:0000256" key="9">
    <source>
        <dbReference type="SAM" id="MobiDB-lite"/>
    </source>
</evidence>
<dbReference type="InterPro" id="IPR023827">
    <property type="entry name" value="Peptidase_S8_Asp-AS"/>
</dbReference>
<feature type="active site" description="Charge relay system" evidence="6 7">
    <location>
        <position position="162"/>
    </location>
</feature>
<dbReference type="InterPro" id="IPR023828">
    <property type="entry name" value="Peptidase_S8_Ser-AS"/>
</dbReference>
<dbReference type="Proteomes" id="UP000177010">
    <property type="component" value="Unassembled WGS sequence"/>
</dbReference>
<protein>
    <submittedName>
        <fullName evidence="13">PIII-type proteinase</fullName>
        <ecNumber evidence="13">3.4.21.96</ecNumber>
    </submittedName>
</protein>
<feature type="chain" id="PRO_5038534479" evidence="10">
    <location>
        <begin position="34"/>
        <end position="1106"/>
    </location>
</feature>
<dbReference type="InterPro" id="IPR034216">
    <property type="entry name" value="C5a_Peptidase"/>
</dbReference>
<feature type="region of interest" description="Disordered" evidence="9">
    <location>
        <begin position="460"/>
        <end position="482"/>
    </location>
</feature>
<accession>A0A1E7X8H1</accession>
<dbReference type="PROSITE" id="PS51892">
    <property type="entry name" value="SUBTILASE"/>
    <property type="match status" value="1"/>
</dbReference>
<dbReference type="STRING" id="481719.LASUN_26570"/>
<feature type="active site" description="Charge relay system" evidence="6 7">
    <location>
        <position position="98"/>
    </location>
</feature>
<dbReference type="Gene3D" id="2.60.40.10">
    <property type="entry name" value="Immunoglobulins"/>
    <property type="match status" value="1"/>
</dbReference>
<dbReference type="GO" id="GO:0016020">
    <property type="term" value="C:membrane"/>
    <property type="evidence" value="ECO:0007669"/>
    <property type="project" value="InterPro"/>
</dbReference>
<dbReference type="Gene3D" id="3.40.50.200">
    <property type="entry name" value="Peptidase S8/S53 domain"/>
    <property type="match status" value="2"/>
</dbReference>
<dbReference type="Pfam" id="PF06280">
    <property type="entry name" value="fn3_5"/>
    <property type="match status" value="1"/>
</dbReference>
<reference evidence="13 14" key="1">
    <citation type="submission" date="2016-09" db="EMBL/GenBank/DDBJ databases">
        <title>Genome Sequence of Lactobacillus sunkii Strain CG01.</title>
        <authorList>
            <person name="Poehlein A."/>
            <person name="Gabris C."/>
            <person name="Bengelsdorf F.R."/>
            <person name="Duerre P."/>
            <person name="Daniel R."/>
        </authorList>
    </citation>
    <scope>NUCLEOTIDE SEQUENCE [LARGE SCALE GENOMIC DNA]</scope>
    <source>
        <strain evidence="13 14">CG_D</strain>
    </source>
</reference>
<dbReference type="AlphaFoldDB" id="A0A1E7X8H1"/>
<sequence length="1106" mass="118730">MIILRGKSPTRKKLWKILAVSALSIAAGIGVVASTPMPNVQAAAQTTVTKTKKAYKDTNLQVKPSKYPADEPSLVKGNVKGLWSQGYSGQGMVIAIIDTGIVTHRDFRLSDNSTAKISKADAESFIAKRGYGKYISPKIPFAYNYLNNYNSDVMANDAPSFHGLSTAGYAAANGSKNNKDKKYLLGMAPQAQLLNMKVFGGFADEFPNDVSRAIYDAVALGANVINMSLGQGVPAQSLTNQEQAAVKYATDHGVFVSIASGNYAHSGSINSKINDSSDSRITSYEPVNSGTVSNPAVAASGMAVGSENALLGDKSEMETMSAWGPTPEYFMKPDIAAPGNNVASTAPNNGYSIDSGTSMAAPFISGSAAIVMQKVMKEQPNLKGAALVNAVKVALMNAAQPMQDALFKGHLVSPRVQGAGQVNVTNAGNLKSSATDVATGLASVSLHEIGKTSQFSLNVTNHSDSPQSYTVNPSNGPWTETRKIDQKYGTGTVYDTRIDGASLTSDQSQLTVDPGKTVKVDFTLNMRDQATRNRIAEGYVSLINSDSNQNISVPYMGYYGDPTEEQVIDSPANQKDSAFNAGYLLDRKNTMLGISDRTSLSGLVNIKGNYTDSQIAWGNLTSKIQNDKVAFSPNGDGSQDAVYPLAYTKQSLAGVQIRILNSQGKVIRTVDSETNIDKSFSELSGALVDDMTMAVSMRLHPYAFTWDGKAYDQATGKMKAVPDGQYQYQIMSTNYNDGSKKVQTMDLPVKVDNVAPKIEKAAYKNGRLTVSYSDVGAGFTKYSALATRFGKKAVGVSLDNNGKTNTGTIKYNLTKAQQKLAKKAGKIKLTLWDVAGNKAAKTVKLSKKAKIYKLSSSNKQIKWFRQTTQLPELDNHTMNTVTTRFEPSKGIKFTDLNDNNITLINSNSKVYNATTHTLTIKGKVTNPKSKLTIVKTVNKNDKANQVKIDKHGNFKYNIQVAPTTQRGIGYFLTTPGKKKATTQTGTLEVITDNTSPELNLASSLTGNHPSGNHYSVSTNNDSIDISGSVNDNVSGVRLTINGNNIYHQANDAGFMNLSDPGSAPNPYPIHEFSQTYPLSKGVNIFTVSATDQVGNTVTKTIQVNRD</sequence>
<dbReference type="EMBL" id="MIQE01000029">
    <property type="protein sequence ID" value="OFA09390.1"/>
    <property type="molecule type" value="Genomic_DNA"/>
</dbReference>
<evidence type="ECO:0000256" key="8">
    <source>
        <dbReference type="RuleBase" id="RU003355"/>
    </source>
</evidence>
<feature type="signal peptide" evidence="10">
    <location>
        <begin position="1"/>
        <end position="33"/>
    </location>
</feature>
<evidence type="ECO:0000256" key="6">
    <source>
        <dbReference type="PIRSR" id="PIRSR615500-1"/>
    </source>
</evidence>
<dbReference type="PANTHER" id="PTHR43399">
    <property type="entry name" value="SUBTILISIN-RELATED"/>
    <property type="match status" value="1"/>
</dbReference>
<dbReference type="RefSeq" id="WP_070368762.1">
    <property type="nucleotide sequence ID" value="NZ_JAZHVW010000009.1"/>
</dbReference>
<proteinExistence type="inferred from homology"/>
<feature type="compositionally biased region" description="Polar residues" evidence="9">
    <location>
        <begin position="460"/>
        <end position="478"/>
    </location>
</feature>
<dbReference type="GO" id="GO:0004252">
    <property type="term" value="F:serine-type endopeptidase activity"/>
    <property type="evidence" value="ECO:0007669"/>
    <property type="project" value="UniProtKB-UniRule"/>
</dbReference>
<keyword evidence="2 7" id="KW-0645">Protease</keyword>
<dbReference type="EC" id="3.4.21.96" evidence="13"/>
<evidence type="ECO:0000259" key="12">
    <source>
        <dbReference type="Pfam" id="PF06280"/>
    </source>
</evidence>
<dbReference type="InterPro" id="IPR013783">
    <property type="entry name" value="Ig-like_fold"/>
</dbReference>
<feature type="domain" description="Peptidase S8/S53" evidence="11">
    <location>
        <begin position="89"/>
        <end position="403"/>
    </location>
</feature>
<evidence type="ECO:0000313" key="14">
    <source>
        <dbReference type="Proteomes" id="UP000177010"/>
    </source>
</evidence>
<dbReference type="InterPro" id="IPR010435">
    <property type="entry name" value="C5a/SBT2-like_Fn3"/>
</dbReference>
<dbReference type="InterPro" id="IPR015500">
    <property type="entry name" value="Peptidase_S8_subtilisin-rel"/>
</dbReference>
<keyword evidence="4 7" id="KW-0378">Hydrolase</keyword>
<dbReference type="Pfam" id="PF00082">
    <property type="entry name" value="Peptidase_S8"/>
    <property type="match status" value="1"/>
</dbReference>
<keyword evidence="5 7" id="KW-0720">Serine protease</keyword>
<organism evidence="13 14">
    <name type="scientific">Lentilactobacillus sunkii</name>
    <dbReference type="NCBI Taxonomy" id="481719"/>
    <lineage>
        <taxon>Bacteria</taxon>
        <taxon>Bacillati</taxon>
        <taxon>Bacillota</taxon>
        <taxon>Bacilli</taxon>
        <taxon>Lactobacillales</taxon>
        <taxon>Lactobacillaceae</taxon>
        <taxon>Lentilactobacillus</taxon>
    </lineage>
</organism>
<evidence type="ECO:0000256" key="7">
    <source>
        <dbReference type="PROSITE-ProRule" id="PRU01240"/>
    </source>
</evidence>
<dbReference type="InterPro" id="IPR051048">
    <property type="entry name" value="Peptidase_S8/S53_subtilisin"/>
</dbReference>
<dbReference type="PROSITE" id="PS00138">
    <property type="entry name" value="SUBTILASE_SER"/>
    <property type="match status" value="1"/>
</dbReference>
<gene>
    <name evidence="13" type="primary">prtP</name>
    <name evidence="13" type="ORF">LASUN_26570</name>
</gene>
<evidence type="ECO:0000256" key="2">
    <source>
        <dbReference type="ARBA" id="ARBA00022670"/>
    </source>
</evidence>